<proteinExistence type="predicted"/>
<dbReference type="STRING" id="2017.SAMN05444320_12141"/>
<dbReference type="RefSeq" id="WP_073490068.1">
    <property type="nucleotide sequence ID" value="NZ_FQVN01000021.1"/>
</dbReference>
<dbReference type="OrthoDB" id="9807744at2"/>
<feature type="transmembrane region" description="Helical" evidence="1">
    <location>
        <begin position="64"/>
        <end position="80"/>
    </location>
</feature>
<keyword evidence="1" id="KW-1133">Transmembrane helix</keyword>
<dbReference type="PANTHER" id="PTHR30590:SF2">
    <property type="entry name" value="INNER MEMBRANE PROTEIN"/>
    <property type="match status" value="1"/>
</dbReference>
<feature type="transmembrane region" description="Helical" evidence="1">
    <location>
        <begin position="283"/>
        <end position="301"/>
    </location>
</feature>
<dbReference type="EMBL" id="FQVN01000021">
    <property type="protein sequence ID" value="SHH08347.1"/>
    <property type="molecule type" value="Genomic_DNA"/>
</dbReference>
<keyword evidence="1" id="KW-0472">Membrane</keyword>
<feature type="transmembrane region" description="Helical" evidence="1">
    <location>
        <begin position="213"/>
        <end position="234"/>
    </location>
</feature>
<reference evidence="3 4" key="1">
    <citation type="submission" date="2016-11" db="EMBL/GenBank/DDBJ databases">
        <authorList>
            <person name="Jaros S."/>
            <person name="Januszkiewicz K."/>
            <person name="Wedrychowicz H."/>
        </authorList>
    </citation>
    <scope>NUCLEOTIDE SEQUENCE [LARGE SCALE GENOMIC DNA]</scope>
    <source>
        <strain evidence="3 4">DSM 44523</strain>
    </source>
</reference>
<evidence type="ECO:0000259" key="2">
    <source>
        <dbReference type="Pfam" id="PF04235"/>
    </source>
</evidence>
<organism evidence="3 4">
    <name type="scientific">Streptoalloteichus hindustanus</name>
    <dbReference type="NCBI Taxonomy" id="2017"/>
    <lineage>
        <taxon>Bacteria</taxon>
        <taxon>Bacillati</taxon>
        <taxon>Actinomycetota</taxon>
        <taxon>Actinomycetes</taxon>
        <taxon>Pseudonocardiales</taxon>
        <taxon>Pseudonocardiaceae</taxon>
        <taxon>Streptoalloteichus</taxon>
    </lineage>
</organism>
<dbReference type="Proteomes" id="UP000184501">
    <property type="component" value="Unassembled WGS sequence"/>
</dbReference>
<gene>
    <name evidence="3" type="ORF">SAMN05444320_12141</name>
</gene>
<name>A0A1M5Q241_STRHI</name>
<keyword evidence="4" id="KW-1185">Reference proteome</keyword>
<evidence type="ECO:0000256" key="1">
    <source>
        <dbReference type="SAM" id="Phobius"/>
    </source>
</evidence>
<dbReference type="InterPro" id="IPR052529">
    <property type="entry name" value="Bact_Transport_Assoc"/>
</dbReference>
<evidence type="ECO:0000313" key="4">
    <source>
        <dbReference type="Proteomes" id="UP000184501"/>
    </source>
</evidence>
<keyword evidence="1" id="KW-0812">Transmembrane</keyword>
<accession>A0A1M5Q241</accession>
<feature type="transmembrane region" description="Helical" evidence="1">
    <location>
        <begin position="254"/>
        <end position="271"/>
    </location>
</feature>
<feature type="transmembrane region" description="Helical" evidence="1">
    <location>
        <begin position="24"/>
        <end position="44"/>
    </location>
</feature>
<feature type="transmembrane region" description="Helical" evidence="1">
    <location>
        <begin position="117"/>
        <end position="134"/>
    </location>
</feature>
<protein>
    <submittedName>
        <fullName evidence="3">Uncharacterized membrane protein YeiB</fullName>
    </submittedName>
</protein>
<dbReference type="Pfam" id="PF04235">
    <property type="entry name" value="DUF418"/>
    <property type="match status" value="1"/>
</dbReference>
<dbReference type="PANTHER" id="PTHR30590">
    <property type="entry name" value="INNER MEMBRANE PROTEIN"/>
    <property type="match status" value="1"/>
</dbReference>
<feature type="transmembrane region" description="Helical" evidence="1">
    <location>
        <begin position="187"/>
        <end position="207"/>
    </location>
</feature>
<sequence>MAVPSGPAAPATARVAALDALRGFALCGILLVNIPAITQMAAVVSSGEPHPVRLALDLTARERFFPVFSFLFGVSFALFLERARARKRPAVAALARRLAALAVLGFAHQLLQPGEALLPYAVVGLLVLLPASWLPNRVVWPLGAVAALAGVLVAGGGVALIPGLFLLGLATARHGIVHDLTGRTRQLAAVCVAGAALGVGLTVWQYAAPENGPVAAAAGLAVAAAYTTGMLLLLRTRAGRPVSAALEPLGRMALTNYVLATVLVLVANRFLELTETHRWGSAVGLAVVVLAAQSGFSRWWLARFRYGPLEWWWRCVTWFRVVPNPRRFSPAAAPRA</sequence>
<dbReference type="AlphaFoldDB" id="A0A1M5Q241"/>
<evidence type="ECO:0000313" key="3">
    <source>
        <dbReference type="EMBL" id="SHH08347.1"/>
    </source>
</evidence>
<feature type="domain" description="DUF418" evidence="2">
    <location>
        <begin position="172"/>
        <end position="319"/>
    </location>
</feature>
<feature type="transmembrane region" description="Helical" evidence="1">
    <location>
        <begin position="140"/>
        <end position="167"/>
    </location>
</feature>
<dbReference type="InterPro" id="IPR007349">
    <property type="entry name" value="DUF418"/>
</dbReference>